<accession>A0A9W6SF57</accession>
<reference evidence="2" key="1">
    <citation type="submission" date="2023-03" db="EMBL/GenBank/DDBJ databases">
        <title>Actinoallomurus iriomotensis NBRC 103684.</title>
        <authorList>
            <person name="Ichikawa N."/>
            <person name="Sato H."/>
            <person name="Tonouchi N."/>
        </authorList>
    </citation>
    <scope>NUCLEOTIDE SEQUENCE</scope>
    <source>
        <strain evidence="2">NBRC 103684</strain>
    </source>
</reference>
<evidence type="ECO:0000313" key="2">
    <source>
        <dbReference type="EMBL" id="GLY91712.1"/>
    </source>
</evidence>
<dbReference type="SUPFAM" id="SSF55729">
    <property type="entry name" value="Acyl-CoA N-acyltransferases (Nat)"/>
    <property type="match status" value="1"/>
</dbReference>
<dbReference type="GO" id="GO:0016747">
    <property type="term" value="F:acyltransferase activity, transferring groups other than amino-acyl groups"/>
    <property type="evidence" value="ECO:0007669"/>
    <property type="project" value="InterPro"/>
</dbReference>
<sequence length="194" mass="22160">MPPPAIGSYAGRMRTLTTARLELRPWDARFEDDFLRLASDERVTRFIGDGRPWSRERVAERHREHLEHWARHGYGWRAIHHDGDFAGVAALNRLGSLVPGIEESALEIGWWVDPRWWGRGFATEAALALRDEAFADLGAERIAARFQPANTGSERVMIKIGMRRHSDTVGRVGEPVRVYELSRPDWLALPDQEV</sequence>
<evidence type="ECO:0000259" key="1">
    <source>
        <dbReference type="PROSITE" id="PS51186"/>
    </source>
</evidence>
<dbReference type="PANTHER" id="PTHR43792">
    <property type="entry name" value="GNAT FAMILY, PUTATIVE (AFU_ORTHOLOGUE AFUA_3G00765)-RELATED-RELATED"/>
    <property type="match status" value="1"/>
</dbReference>
<dbReference type="InterPro" id="IPR000182">
    <property type="entry name" value="GNAT_dom"/>
</dbReference>
<gene>
    <name evidence="2" type="ORF">Airi02_096400</name>
</gene>
<dbReference type="Proteomes" id="UP001165074">
    <property type="component" value="Unassembled WGS sequence"/>
</dbReference>
<name>A0A9W6SF57_9ACTN</name>
<comment type="caution">
    <text evidence="2">The sequence shown here is derived from an EMBL/GenBank/DDBJ whole genome shotgun (WGS) entry which is preliminary data.</text>
</comment>
<organism evidence="2 3">
    <name type="scientific">Actinoallomurus iriomotensis</name>
    <dbReference type="NCBI Taxonomy" id="478107"/>
    <lineage>
        <taxon>Bacteria</taxon>
        <taxon>Bacillati</taxon>
        <taxon>Actinomycetota</taxon>
        <taxon>Actinomycetes</taxon>
        <taxon>Streptosporangiales</taxon>
        <taxon>Thermomonosporaceae</taxon>
        <taxon>Actinoallomurus</taxon>
    </lineage>
</organism>
<proteinExistence type="predicted"/>
<keyword evidence="3" id="KW-1185">Reference proteome</keyword>
<dbReference type="EMBL" id="BSTK01000022">
    <property type="protein sequence ID" value="GLY91712.1"/>
    <property type="molecule type" value="Genomic_DNA"/>
</dbReference>
<evidence type="ECO:0000313" key="3">
    <source>
        <dbReference type="Proteomes" id="UP001165074"/>
    </source>
</evidence>
<dbReference type="Gene3D" id="3.40.630.30">
    <property type="match status" value="1"/>
</dbReference>
<dbReference type="PROSITE" id="PS51186">
    <property type="entry name" value="GNAT"/>
    <property type="match status" value="1"/>
</dbReference>
<feature type="domain" description="N-acetyltransferase" evidence="1">
    <location>
        <begin position="33"/>
        <end position="186"/>
    </location>
</feature>
<dbReference type="Pfam" id="PF13302">
    <property type="entry name" value="Acetyltransf_3"/>
    <property type="match status" value="1"/>
</dbReference>
<dbReference type="AlphaFoldDB" id="A0A9W6SF57"/>
<dbReference type="PANTHER" id="PTHR43792:SF1">
    <property type="entry name" value="N-ACETYLTRANSFERASE DOMAIN-CONTAINING PROTEIN"/>
    <property type="match status" value="1"/>
</dbReference>
<dbReference type="InterPro" id="IPR051531">
    <property type="entry name" value="N-acetyltransferase"/>
</dbReference>
<protein>
    <submittedName>
        <fullName evidence="2">N-acetyltransferase</fullName>
    </submittedName>
</protein>
<dbReference type="InterPro" id="IPR016181">
    <property type="entry name" value="Acyl_CoA_acyltransferase"/>
</dbReference>